<feature type="transmembrane region" description="Helical" evidence="1">
    <location>
        <begin position="188"/>
        <end position="205"/>
    </location>
</feature>
<dbReference type="OrthoDB" id="1677693at2"/>
<keyword evidence="4" id="KW-1185">Reference proteome</keyword>
<feature type="transmembrane region" description="Helical" evidence="1">
    <location>
        <begin position="59"/>
        <end position="83"/>
    </location>
</feature>
<dbReference type="RefSeq" id="WP_144351882.1">
    <property type="nucleotide sequence ID" value="NZ_CP036259.1"/>
</dbReference>
<reference evidence="3 4" key="1">
    <citation type="submission" date="2019-02" db="EMBL/GenBank/DDBJ databases">
        <title>Closed genome of Sporomusa termitida DSM 4440.</title>
        <authorList>
            <person name="Poehlein A."/>
            <person name="Daniel R."/>
        </authorList>
    </citation>
    <scope>NUCLEOTIDE SEQUENCE [LARGE SCALE GENOMIC DNA]</scope>
    <source>
        <strain evidence="3 4">DSM 4440</strain>
    </source>
</reference>
<feature type="transmembrane region" description="Helical" evidence="1">
    <location>
        <begin position="89"/>
        <end position="108"/>
    </location>
</feature>
<keyword evidence="1" id="KW-0472">Membrane</keyword>
<dbReference type="KEGG" id="sted:SPTER_39280"/>
<feature type="transmembrane region" description="Helical" evidence="1">
    <location>
        <begin position="35"/>
        <end position="54"/>
    </location>
</feature>
<dbReference type="InterPro" id="IPR029787">
    <property type="entry name" value="Nucleotide_cyclase"/>
</dbReference>
<dbReference type="InterPro" id="IPR050469">
    <property type="entry name" value="Diguanylate_Cyclase"/>
</dbReference>
<feature type="transmembrane region" description="Helical" evidence="1">
    <location>
        <begin position="153"/>
        <end position="176"/>
    </location>
</feature>
<keyword evidence="1" id="KW-1133">Transmembrane helix</keyword>
<dbReference type="EMBL" id="CP036259">
    <property type="protein sequence ID" value="QDR82500.1"/>
    <property type="molecule type" value="Genomic_DNA"/>
</dbReference>
<dbReference type="InterPro" id="IPR000160">
    <property type="entry name" value="GGDEF_dom"/>
</dbReference>
<dbReference type="InterPro" id="IPR043128">
    <property type="entry name" value="Rev_trsase/Diguanyl_cyclase"/>
</dbReference>
<dbReference type="PANTHER" id="PTHR45138:SF9">
    <property type="entry name" value="DIGUANYLATE CYCLASE DGCM-RELATED"/>
    <property type="match status" value="1"/>
</dbReference>
<gene>
    <name evidence="3" type="ORF">SPTER_39280</name>
</gene>
<evidence type="ECO:0000259" key="2">
    <source>
        <dbReference type="PROSITE" id="PS50887"/>
    </source>
</evidence>
<evidence type="ECO:0000313" key="3">
    <source>
        <dbReference type="EMBL" id="QDR82500.1"/>
    </source>
</evidence>
<protein>
    <submittedName>
        <fullName evidence="3">GGDEF: diguanylate cyclase (GGDEF) domain protein</fullName>
    </submittedName>
</protein>
<name>A0A517DYR2_9FIRM</name>
<dbReference type="SMART" id="SM00267">
    <property type="entry name" value="GGDEF"/>
    <property type="match status" value="1"/>
</dbReference>
<dbReference type="AlphaFoldDB" id="A0A517DYR2"/>
<dbReference type="PANTHER" id="PTHR45138">
    <property type="entry name" value="REGULATORY COMPONENTS OF SENSORY TRANSDUCTION SYSTEM"/>
    <property type="match status" value="1"/>
</dbReference>
<dbReference type="NCBIfam" id="TIGR00254">
    <property type="entry name" value="GGDEF"/>
    <property type="match status" value="1"/>
</dbReference>
<proteinExistence type="predicted"/>
<sequence length="399" mass="43807">MAKLLSLIITLPFGLLVAAGIVYLALATESALFNMISNAAYAVYAVALLLSWWFNRSRVFFITTVIALTQYALSDLAAAAAGIPDFSAIIYPVVSLLLPVNIFIFSRLKERGIFNTWGCGRFGIIGFQLFYIALATVSHDQIFLGFFDKMAPAATAAVVTPLPSSAVLAYSLAFIISVGRQLKNRTHIDNAILTVLVTTMLGLHLHPQPLAIPVFFGAAAVMLIIAVIQDSYSMAYLDELTGLPARRALKEELMKLRGEYTIAMVDIDFFKKFNDTYGHDTGDDVLRLVASVLQKVTGGGRAFRYGGEEFTIVFPHTKAAEAVPFLEELRMAVEKTSYTYQGKKTKKTKRKSAGKKLFVTISIGVAERSEKNKQTQQVIKAADTALYRAKKKGRNCVSK</sequence>
<feature type="domain" description="GGDEF" evidence="2">
    <location>
        <begin position="258"/>
        <end position="399"/>
    </location>
</feature>
<dbReference type="Gene3D" id="3.30.70.270">
    <property type="match status" value="1"/>
</dbReference>
<dbReference type="GO" id="GO:0005886">
    <property type="term" value="C:plasma membrane"/>
    <property type="evidence" value="ECO:0007669"/>
    <property type="project" value="TreeGrafter"/>
</dbReference>
<dbReference type="GO" id="GO:1902201">
    <property type="term" value="P:negative regulation of bacterial-type flagellum-dependent cell motility"/>
    <property type="evidence" value="ECO:0007669"/>
    <property type="project" value="TreeGrafter"/>
</dbReference>
<dbReference type="FunFam" id="3.30.70.270:FF:000001">
    <property type="entry name" value="Diguanylate cyclase domain protein"/>
    <property type="match status" value="1"/>
</dbReference>
<dbReference type="PROSITE" id="PS50887">
    <property type="entry name" value="GGDEF"/>
    <property type="match status" value="1"/>
</dbReference>
<dbReference type="GO" id="GO:0052621">
    <property type="term" value="F:diguanylate cyclase activity"/>
    <property type="evidence" value="ECO:0007669"/>
    <property type="project" value="TreeGrafter"/>
</dbReference>
<evidence type="ECO:0000256" key="1">
    <source>
        <dbReference type="SAM" id="Phobius"/>
    </source>
</evidence>
<organism evidence="3 4">
    <name type="scientific">Sporomusa termitida</name>
    <dbReference type="NCBI Taxonomy" id="2377"/>
    <lineage>
        <taxon>Bacteria</taxon>
        <taxon>Bacillati</taxon>
        <taxon>Bacillota</taxon>
        <taxon>Negativicutes</taxon>
        <taxon>Selenomonadales</taxon>
        <taxon>Sporomusaceae</taxon>
        <taxon>Sporomusa</taxon>
    </lineage>
</organism>
<evidence type="ECO:0000313" key="4">
    <source>
        <dbReference type="Proteomes" id="UP000320776"/>
    </source>
</evidence>
<dbReference type="SUPFAM" id="SSF55073">
    <property type="entry name" value="Nucleotide cyclase"/>
    <property type="match status" value="1"/>
</dbReference>
<dbReference type="CDD" id="cd01949">
    <property type="entry name" value="GGDEF"/>
    <property type="match status" value="1"/>
</dbReference>
<feature type="transmembrane region" description="Helical" evidence="1">
    <location>
        <begin position="211"/>
        <end position="228"/>
    </location>
</feature>
<keyword evidence="1" id="KW-0812">Transmembrane</keyword>
<dbReference type="Pfam" id="PF00990">
    <property type="entry name" value="GGDEF"/>
    <property type="match status" value="1"/>
</dbReference>
<dbReference type="GO" id="GO:0043709">
    <property type="term" value="P:cell adhesion involved in single-species biofilm formation"/>
    <property type="evidence" value="ECO:0007669"/>
    <property type="project" value="TreeGrafter"/>
</dbReference>
<accession>A0A517DYR2</accession>
<dbReference type="Proteomes" id="UP000320776">
    <property type="component" value="Chromosome"/>
</dbReference>